<evidence type="ECO:0000313" key="3">
    <source>
        <dbReference type="Proteomes" id="UP000663848"/>
    </source>
</evidence>
<dbReference type="Proteomes" id="UP000663848">
    <property type="component" value="Unassembled WGS sequence"/>
</dbReference>
<reference evidence="2" key="1">
    <citation type="submission" date="2021-02" db="EMBL/GenBank/DDBJ databases">
        <authorList>
            <person name="Nowell W R."/>
        </authorList>
    </citation>
    <scope>NUCLEOTIDE SEQUENCE</scope>
</reference>
<name>A0A822GP19_9BILA</name>
<evidence type="ECO:0000313" key="2">
    <source>
        <dbReference type="EMBL" id="CAF5148778.1"/>
    </source>
</evidence>
<organism evidence="2 3">
    <name type="scientific">Rotaria socialis</name>
    <dbReference type="NCBI Taxonomy" id="392032"/>
    <lineage>
        <taxon>Eukaryota</taxon>
        <taxon>Metazoa</taxon>
        <taxon>Spiralia</taxon>
        <taxon>Gnathifera</taxon>
        <taxon>Rotifera</taxon>
        <taxon>Eurotatoria</taxon>
        <taxon>Bdelloidea</taxon>
        <taxon>Philodinida</taxon>
        <taxon>Philodinidae</taxon>
        <taxon>Rotaria</taxon>
    </lineage>
</organism>
<gene>
    <name evidence="2" type="ORF">QYT958_LOCUS48359</name>
</gene>
<protein>
    <submittedName>
        <fullName evidence="2">Uncharacterized protein</fullName>
    </submittedName>
</protein>
<feature type="non-terminal residue" evidence="2">
    <location>
        <position position="56"/>
    </location>
</feature>
<dbReference type="EMBL" id="CAJOBR010097609">
    <property type="protein sequence ID" value="CAF5148778.1"/>
    <property type="molecule type" value="Genomic_DNA"/>
</dbReference>
<proteinExistence type="predicted"/>
<dbReference type="AlphaFoldDB" id="A0A822GP19"/>
<sequence>TVIPQTTPTSNSSINPLESTPSEPQIVIPIIKIESLSNSEISSPITKTETTVRRIA</sequence>
<evidence type="ECO:0000256" key="1">
    <source>
        <dbReference type="SAM" id="MobiDB-lite"/>
    </source>
</evidence>
<comment type="caution">
    <text evidence="2">The sequence shown here is derived from an EMBL/GenBank/DDBJ whole genome shotgun (WGS) entry which is preliminary data.</text>
</comment>
<accession>A0A822GP19</accession>
<feature type="non-terminal residue" evidence="2">
    <location>
        <position position="1"/>
    </location>
</feature>
<feature type="region of interest" description="Disordered" evidence="1">
    <location>
        <begin position="1"/>
        <end position="21"/>
    </location>
</feature>